<reference evidence="3 4" key="1">
    <citation type="journal article" date="2009" name="Appl. Environ. Microbiol.">
        <title>Community genomic and proteomic analyses of chemoautotrophic iron-oxidizing "Leptospirillum rubarum" (Group II) and "Leptospirillum ferrodiazotrophum" (Group III) bacteria in acid mine drainage biofilms.</title>
        <authorList>
            <person name="Goltsman D.S."/>
            <person name="Denef V.J."/>
            <person name="Singer S.W."/>
            <person name="VerBerkmoes N.C."/>
            <person name="Lefsrud M."/>
            <person name="Mueller R.S."/>
            <person name="Dick G.J."/>
            <person name="Sun C.L."/>
            <person name="Wheeler K.E."/>
            <person name="Zemla A."/>
            <person name="Baker B.J."/>
            <person name="Hauser L."/>
            <person name="Land M."/>
            <person name="Shah M.B."/>
            <person name="Thelen M.P."/>
            <person name="Hettich R.L."/>
            <person name="Banfield J.F."/>
        </authorList>
    </citation>
    <scope>NUCLEOTIDE SEQUENCE [LARGE SCALE GENOMIC DNA]</scope>
</reference>
<evidence type="ECO:0000256" key="1">
    <source>
        <dbReference type="SAM" id="MobiDB-lite"/>
    </source>
</evidence>
<organism evidence="3 4">
    <name type="scientific">Leptospirillum ferrodiazotrophum</name>
    <dbReference type="NCBI Taxonomy" id="412449"/>
    <lineage>
        <taxon>Bacteria</taxon>
        <taxon>Pseudomonadati</taxon>
        <taxon>Nitrospirota</taxon>
        <taxon>Nitrospiria</taxon>
        <taxon>Nitrospirales</taxon>
        <taxon>Nitrospiraceae</taxon>
        <taxon>Leptospirillum</taxon>
    </lineage>
</organism>
<sequence length="307" mass="35925">MDTLKTVVFIDGQNFKNDLQKFRFKAQGHNLPEYRLDEKHFLWENFFQCAIEALSLRTKTSHRLVRVYWYNTQATTPYHRHDRAIREILENYRDQFPELTAPLLDMLAQRWHRHQRELLARAKEEVFDEIQKRSSFLEFKYVGQLVLRPYRVREMQRDKEGGILYQGTVEGEKGVDIGITIDMIAKMPHYDAAVIVSGDTDFIPLIQYLKDQLKLVYSLSLSRTENGQVQIFSPQIKSAVDYFHAIPEKELLGTFLDRRSGIPPIILQEIDRRLEELAQIEEGNGNRQTSAFRDHQAVPSEQGGETP</sequence>
<evidence type="ECO:0000259" key="2">
    <source>
        <dbReference type="Pfam" id="PF01936"/>
    </source>
</evidence>
<dbReference type="Gene3D" id="3.40.50.1010">
    <property type="entry name" value="5'-nuclease"/>
    <property type="match status" value="1"/>
</dbReference>
<protein>
    <recommendedName>
        <fullName evidence="2">NYN domain-containing protein</fullName>
    </recommendedName>
</protein>
<feature type="region of interest" description="Disordered" evidence="1">
    <location>
        <begin position="283"/>
        <end position="307"/>
    </location>
</feature>
<gene>
    <name evidence="3" type="ORF">UBAL3_79800010</name>
</gene>
<dbReference type="Pfam" id="PF01936">
    <property type="entry name" value="NYN"/>
    <property type="match status" value="1"/>
</dbReference>
<dbReference type="Proteomes" id="UP000009374">
    <property type="component" value="Unassembled WGS sequence"/>
</dbReference>
<evidence type="ECO:0000313" key="4">
    <source>
        <dbReference type="Proteomes" id="UP000009374"/>
    </source>
</evidence>
<proteinExistence type="predicted"/>
<dbReference type="InterPro" id="IPR047140">
    <property type="entry name" value="LabA"/>
</dbReference>
<dbReference type="InterPro" id="IPR021139">
    <property type="entry name" value="NYN"/>
</dbReference>
<dbReference type="GO" id="GO:0004540">
    <property type="term" value="F:RNA nuclease activity"/>
    <property type="evidence" value="ECO:0007669"/>
    <property type="project" value="InterPro"/>
</dbReference>
<name>C6HVU7_9BACT</name>
<dbReference type="PANTHER" id="PTHR35458">
    <property type="entry name" value="SLR0755 PROTEIN"/>
    <property type="match status" value="1"/>
</dbReference>
<dbReference type="PANTHER" id="PTHR35458:SF8">
    <property type="entry name" value="SLR0650 PROTEIN"/>
    <property type="match status" value="1"/>
</dbReference>
<feature type="domain" description="NYN" evidence="2">
    <location>
        <begin position="149"/>
        <end position="245"/>
    </location>
</feature>
<dbReference type="AlphaFoldDB" id="C6HVU7"/>
<dbReference type="EMBL" id="GG693866">
    <property type="protein sequence ID" value="EES53276.1"/>
    <property type="molecule type" value="Genomic_DNA"/>
</dbReference>
<evidence type="ECO:0000313" key="3">
    <source>
        <dbReference type="EMBL" id="EES53276.1"/>
    </source>
</evidence>
<keyword evidence="4" id="KW-1185">Reference proteome</keyword>
<accession>C6HVU7</accession>